<dbReference type="GO" id="GO:0005840">
    <property type="term" value="C:ribosome"/>
    <property type="evidence" value="ECO:0007669"/>
    <property type="project" value="UniProtKB-KW"/>
</dbReference>
<keyword evidence="3" id="KW-1185">Reference proteome</keyword>
<reference evidence="3" key="1">
    <citation type="journal article" date="2019" name="Curr. Biol.">
        <title>Genome Sequence of Striga asiatica Provides Insight into the Evolution of Plant Parasitism.</title>
        <authorList>
            <person name="Yoshida S."/>
            <person name="Kim S."/>
            <person name="Wafula E.K."/>
            <person name="Tanskanen J."/>
            <person name="Kim Y.M."/>
            <person name="Honaas L."/>
            <person name="Yang Z."/>
            <person name="Spallek T."/>
            <person name="Conn C.E."/>
            <person name="Ichihashi Y."/>
            <person name="Cheong K."/>
            <person name="Cui S."/>
            <person name="Der J.P."/>
            <person name="Gundlach H."/>
            <person name="Jiao Y."/>
            <person name="Hori C."/>
            <person name="Ishida J.K."/>
            <person name="Kasahara H."/>
            <person name="Kiba T."/>
            <person name="Kim M.S."/>
            <person name="Koo N."/>
            <person name="Laohavisit A."/>
            <person name="Lee Y.H."/>
            <person name="Lumba S."/>
            <person name="McCourt P."/>
            <person name="Mortimer J.C."/>
            <person name="Mutuku J.M."/>
            <person name="Nomura T."/>
            <person name="Sasaki-Sekimoto Y."/>
            <person name="Seto Y."/>
            <person name="Wang Y."/>
            <person name="Wakatake T."/>
            <person name="Sakakibara H."/>
            <person name="Demura T."/>
            <person name="Yamaguchi S."/>
            <person name="Yoneyama K."/>
            <person name="Manabe R.I."/>
            <person name="Nelson D.C."/>
            <person name="Schulman A.H."/>
            <person name="Timko M.P."/>
            <person name="dePamphilis C.W."/>
            <person name="Choi D."/>
            <person name="Shirasu K."/>
        </authorList>
    </citation>
    <scope>NUCLEOTIDE SEQUENCE [LARGE SCALE GENOMIC DNA]</scope>
    <source>
        <strain evidence="3">cv. UVA1</strain>
    </source>
</reference>
<sequence>MTRETKFEPEQFVFLNTDSQAYISLKRRREVNIELTIKRNITKLRERGEREGREREREREREIPETKRLVEGSAGGALSTVALGRSKGKLEKEEYKPLNPLPIRKLAEIAAAVAAALIAISRFLQLASVVARATNSDQVPTPPPSLVCLGSSGGSLTSETTCPPGGNETHLLPWRRITAHSAGMANVLVVTTTMRMLNRAFPAFSIGFSVRPPPATWPTMARQPLGTIFFAPDGSFTLHTPKNNTSRTPKNKTSRDRLPSSVIIGVVGDNNSVITRSPSENSTITHMMLDVADDGTLGNRSERQDISND</sequence>
<evidence type="ECO:0000313" key="2">
    <source>
        <dbReference type="EMBL" id="GER56557.1"/>
    </source>
</evidence>
<dbReference type="EMBL" id="BKCP01012736">
    <property type="protein sequence ID" value="GER56557.1"/>
    <property type="molecule type" value="Genomic_DNA"/>
</dbReference>
<dbReference type="OrthoDB" id="8037043at2759"/>
<keyword evidence="2" id="KW-0689">Ribosomal protein</keyword>
<proteinExistence type="predicted"/>
<feature type="compositionally biased region" description="Polar residues" evidence="1">
    <location>
        <begin position="237"/>
        <end position="248"/>
    </location>
</feature>
<dbReference type="Proteomes" id="UP000325081">
    <property type="component" value="Unassembled WGS sequence"/>
</dbReference>
<accession>A0A5A7RH55</accession>
<gene>
    <name evidence="2" type="ORF">STAS_34290</name>
</gene>
<comment type="caution">
    <text evidence="2">The sequence shown here is derived from an EMBL/GenBank/DDBJ whole genome shotgun (WGS) entry which is preliminary data.</text>
</comment>
<name>A0A5A7RH55_STRAF</name>
<feature type="region of interest" description="Disordered" evidence="1">
    <location>
        <begin position="236"/>
        <end position="258"/>
    </location>
</feature>
<organism evidence="2 3">
    <name type="scientific">Striga asiatica</name>
    <name type="common">Asiatic witchweed</name>
    <name type="synonym">Buchnera asiatica</name>
    <dbReference type="NCBI Taxonomy" id="4170"/>
    <lineage>
        <taxon>Eukaryota</taxon>
        <taxon>Viridiplantae</taxon>
        <taxon>Streptophyta</taxon>
        <taxon>Embryophyta</taxon>
        <taxon>Tracheophyta</taxon>
        <taxon>Spermatophyta</taxon>
        <taxon>Magnoliopsida</taxon>
        <taxon>eudicotyledons</taxon>
        <taxon>Gunneridae</taxon>
        <taxon>Pentapetalae</taxon>
        <taxon>asterids</taxon>
        <taxon>lamiids</taxon>
        <taxon>Lamiales</taxon>
        <taxon>Orobanchaceae</taxon>
        <taxon>Buchnereae</taxon>
        <taxon>Striga</taxon>
    </lineage>
</organism>
<keyword evidence="2" id="KW-0687">Ribonucleoprotein</keyword>
<protein>
    <submittedName>
        <fullName evidence="2">60S ribosomal protein L2</fullName>
    </submittedName>
</protein>
<dbReference type="AlphaFoldDB" id="A0A5A7RH55"/>
<evidence type="ECO:0000313" key="3">
    <source>
        <dbReference type="Proteomes" id="UP000325081"/>
    </source>
</evidence>
<evidence type="ECO:0000256" key="1">
    <source>
        <dbReference type="SAM" id="MobiDB-lite"/>
    </source>
</evidence>